<dbReference type="Gramene" id="PNW69927">
    <property type="protein sequence ID" value="PNW69927"/>
    <property type="gene ID" value="CHLRE_17g698532v5"/>
</dbReference>
<dbReference type="EMBL" id="CM008978">
    <property type="protein sequence ID" value="PNW69927.1"/>
    <property type="molecule type" value="Genomic_DNA"/>
</dbReference>
<keyword evidence="2" id="KW-1185">Reference proteome</keyword>
<name>A0A2K3CNR9_CHLRE</name>
<accession>A0A2K3CNR9</accession>
<proteinExistence type="predicted"/>
<dbReference type="AlphaFoldDB" id="A0A2K3CNR9"/>
<evidence type="ECO:0000313" key="2">
    <source>
        <dbReference type="Proteomes" id="UP000006906"/>
    </source>
</evidence>
<dbReference type="KEGG" id="cre:CHLRE_17g698532v5"/>
<organism evidence="1 2">
    <name type="scientific">Chlamydomonas reinhardtii</name>
    <name type="common">Chlamydomonas smithii</name>
    <dbReference type="NCBI Taxonomy" id="3055"/>
    <lineage>
        <taxon>Eukaryota</taxon>
        <taxon>Viridiplantae</taxon>
        <taxon>Chlorophyta</taxon>
        <taxon>core chlorophytes</taxon>
        <taxon>Chlorophyceae</taxon>
        <taxon>CS clade</taxon>
        <taxon>Chlamydomonadales</taxon>
        <taxon>Chlamydomonadaceae</taxon>
        <taxon>Chlamydomonas</taxon>
    </lineage>
</organism>
<dbReference type="Proteomes" id="UP000006906">
    <property type="component" value="Chromosome 17"/>
</dbReference>
<protein>
    <submittedName>
        <fullName evidence="1">Uncharacterized protein</fullName>
    </submittedName>
</protein>
<dbReference type="InParanoid" id="A0A2K3CNR9"/>
<dbReference type="GeneID" id="66056878"/>
<evidence type="ECO:0000313" key="1">
    <source>
        <dbReference type="EMBL" id="PNW69927.1"/>
    </source>
</evidence>
<dbReference type="RefSeq" id="XP_042914326.1">
    <property type="nucleotide sequence ID" value="XM_043071867.1"/>
</dbReference>
<reference evidence="1 2" key="1">
    <citation type="journal article" date="2007" name="Science">
        <title>The Chlamydomonas genome reveals the evolution of key animal and plant functions.</title>
        <authorList>
            <person name="Merchant S.S."/>
            <person name="Prochnik S.E."/>
            <person name="Vallon O."/>
            <person name="Harris E.H."/>
            <person name="Karpowicz S.J."/>
            <person name="Witman G.B."/>
            <person name="Terry A."/>
            <person name="Salamov A."/>
            <person name="Fritz-Laylin L.K."/>
            <person name="Marechal-Drouard L."/>
            <person name="Marshall W.F."/>
            <person name="Qu L.H."/>
            <person name="Nelson D.R."/>
            <person name="Sanderfoot A.A."/>
            <person name="Spalding M.H."/>
            <person name="Kapitonov V.V."/>
            <person name="Ren Q."/>
            <person name="Ferris P."/>
            <person name="Lindquist E."/>
            <person name="Shapiro H."/>
            <person name="Lucas S.M."/>
            <person name="Grimwood J."/>
            <person name="Schmutz J."/>
            <person name="Cardol P."/>
            <person name="Cerutti H."/>
            <person name="Chanfreau G."/>
            <person name="Chen C.L."/>
            <person name="Cognat V."/>
            <person name="Croft M.T."/>
            <person name="Dent R."/>
            <person name="Dutcher S."/>
            <person name="Fernandez E."/>
            <person name="Fukuzawa H."/>
            <person name="Gonzalez-Ballester D."/>
            <person name="Gonzalez-Halphen D."/>
            <person name="Hallmann A."/>
            <person name="Hanikenne M."/>
            <person name="Hippler M."/>
            <person name="Inwood W."/>
            <person name="Jabbari K."/>
            <person name="Kalanon M."/>
            <person name="Kuras R."/>
            <person name="Lefebvre P.A."/>
            <person name="Lemaire S.D."/>
            <person name="Lobanov A.V."/>
            <person name="Lohr M."/>
            <person name="Manuell A."/>
            <person name="Meier I."/>
            <person name="Mets L."/>
            <person name="Mittag M."/>
            <person name="Mittelmeier T."/>
            <person name="Moroney J.V."/>
            <person name="Moseley J."/>
            <person name="Napoli C."/>
            <person name="Nedelcu A.M."/>
            <person name="Niyogi K."/>
            <person name="Novoselov S.V."/>
            <person name="Paulsen I.T."/>
            <person name="Pazour G."/>
            <person name="Purton S."/>
            <person name="Ral J.P."/>
            <person name="Riano-Pachon D.M."/>
            <person name="Riekhof W."/>
            <person name="Rymarquis L."/>
            <person name="Schroda M."/>
            <person name="Stern D."/>
            <person name="Umen J."/>
            <person name="Willows R."/>
            <person name="Wilson N."/>
            <person name="Zimmer S.L."/>
            <person name="Allmer J."/>
            <person name="Balk J."/>
            <person name="Bisova K."/>
            <person name="Chen C.J."/>
            <person name="Elias M."/>
            <person name="Gendler K."/>
            <person name="Hauser C."/>
            <person name="Lamb M.R."/>
            <person name="Ledford H."/>
            <person name="Long J.C."/>
            <person name="Minagawa J."/>
            <person name="Page M.D."/>
            <person name="Pan J."/>
            <person name="Pootakham W."/>
            <person name="Roje S."/>
            <person name="Rose A."/>
            <person name="Stahlberg E."/>
            <person name="Terauchi A.M."/>
            <person name="Yang P."/>
            <person name="Ball S."/>
            <person name="Bowler C."/>
            <person name="Dieckmann C.L."/>
            <person name="Gladyshev V.N."/>
            <person name="Green P."/>
            <person name="Jorgensen R."/>
            <person name="Mayfield S."/>
            <person name="Mueller-Roeber B."/>
            <person name="Rajamani S."/>
            <person name="Sayre R.T."/>
            <person name="Brokstein P."/>
            <person name="Dubchak I."/>
            <person name="Goodstein D."/>
            <person name="Hornick L."/>
            <person name="Huang Y.W."/>
            <person name="Jhaveri J."/>
            <person name="Luo Y."/>
            <person name="Martinez D."/>
            <person name="Ngau W.C."/>
            <person name="Otillar B."/>
            <person name="Poliakov A."/>
            <person name="Porter A."/>
            <person name="Szajkowski L."/>
            <person name="Werner G."/>
            <person name="Zhou K."/>
            <person name="Grigoriev I.V."/>
            <person name="Rokhsar D.S."/>
            <person name="Grossman A.R."/>
        </authorList>
    </citation>
    <scope>NUCLEOTIDE SEQUENCE [LARGE SCALE GENOMIC DNA]</scope>
    <source>
        <strain evidence="2">CC-503</strain>
    </source>
</reference>
<sequence length="59" mass="6486">MCPIQKQQPPVRQCQQLRPMAAGLHYPQGAAELRSGSICRELGSVCPIPAWDTTRAPQL</sequence>
<gene>
    <name evidence="1" type="ORF">CHLRE_17g698532v5</name>
</gene>